<dbReference type="STRING" id="1177154.Y5S_01950"/>
<keyword evidence="4" id="KW-0249">Electron transport</keyword>
<dbReference type="EMBL" id="ARXV01000007">
    <property type="protein sequence ID" value="KGD64584.1"/>
    <property type="molecule type" value="Genomic_DNA"/>
</dbReference>
<evidence type="ECO:0000313" key="9">
    <source>
        <dbReference type="EMBL" id="KGD64584.1"/>
    </source>
</evidence>
<evidence type="ECO:0000256" key="5">
    <source>
        <dbReference type="ARBA" id="ARBA00023004"/>
    </source>
</evidence>
<dbReference type="Gene3D" id="1.10.760.10">
    <property type="entry name" value="Cytochrome c-like domain"/>
    <property type="match status" value="1"/>
</dbReference>
<evidence type="ECO:0000256" key="3">
    <source>
        <dbReference type="ARBA" id="ARBA00022723"/>
    </source>
</evidence>
<comment type="caution">
    <text evidence="9">The sequence shown here is derived from an EMBL/GenBank/DDBJ whole genome shotgun (WGS) entry which is preliminary data.</text>
</comment>
<keyword evidence="7" id="KW-0732">Signal</keyword>
<dbReference type="Pfam" id="PF13442">
    <property type="entry name" value="Cytochrome_CBB3"/>
    <property type="match status" value="1"/>
</dbReference>
<dbReference type="GO" id="GO:0005506">
    <property type="term" value="F:iron ion binding"/>
    <property type="evidence" value="ECO:0007669"/>
    <property type="project" value="InterPro"/>
</dbReference>
<keyword evidence="1" id="KW-0813">Transport</keyword>
<keyword evidence="5 6" id="KW-0408">Iron</keyword>
<evidence type="ECO:0000256" key="2">
    <source>
        <dbReference type="ARBA" id="ARBA00022617"/>
    </source>
</evidence>
<keyword evidence="10" id="KW-1185">Reference proteome</keyword>
<gene>
    <name evidence="9" type="ORF">Y5S_01950</name>
</gene>
<dbReference type="InterPro" id="IPR009056">
    <property type="entry name" value="Cyt_c-like_dom"/>
</dbReference>
<dbReference type="Proteomes" id="UP000029444">
    <property type="component" value="Unassembled WGS sequence"/>
</dbReference>
<dbReference type="eggNOG" id="COG3245">
    <property type="taxonomic scope" value="Bacteria"/>
</dbReference>
<dbReference type="GO" id="GO:0020037">
    <property type="term" value="F:heme binding"/>
    <property type="evidence" value="ECO:0007669"/>
    <property type="project" value="InterPro"/>
</dbReference>
<feature type="domain" description="Cytochrome c" evidence="8">
    <location>
        <begin position="18"/>
        <end position="98"/>
    </location>
</feature>
<evidence type="ECO:0000259" key="8">
    <source>
        <dbReference type="PROSITE" id="PS51007"/>
    </source>
</evidence>
<evidence type="ECO:0000256" key="6">
    <source>
        <dbReference type="PROSITE-ProRule" id="PRU00433"/>
    </source>
</evidence>
<sequence length="98" mass="10558">MKGMVAGIALALVMGSAAHAATVEERYNASCTFCHSTGAAGAPKSHDEAAWKPRMEKGMDTMVKHVREGFNAMPPKGMCNDCSDDEYRALIEYMANSK</sequence>
<dbReference type="InterPro" id="IPR002323">
    <property type="entry name" value="Cyt_CIE"/>
</dbReference>
<keyword evidence="3 6" id="KW-0479">Metal-binding</keyword>
<feature type="chain" id="PRO_5001909428" evidence="7">
    <location>
        <begin position="21"/>
        <end position="98"/>
    </location>
</feature>
<dbReference type="GO" id="GO:0009055">
    <property type="term" value="F:electron transfer activity"/>
    <property type="evidence" value="ECO:0007669"/>
    <property type="project" value="InterPro"/>
</dbReference>
<dbReference type="InterPro" id="IPR036909">
    <property type="entry name" value="Cyt_c-like_dom_sf"/>
</dbReference>
<dbReference type="AlphaFoldDB" id="A0A095SJW6"/>
<protein>
    <submittedName>
        <fullName evidence="9">Cytochrome c-type protein</fullName>
    </submittedName>
</protein>
<dbReference type="PATRIC" id="fig|1177154.3.peg.1982"/>
<dbReference type="PROSITE" id="PS51007">
    <property type="entry name" value="CYTC"/>
    <property type="match status" value="1"/>
</dbReference>
<organism evidence="9 10">
    <name type="scientific">Alcanivorax nanhaiticus</name>
    <dbReference type="NCBI Taxonomy" id="1177154"/>
    <lineage>
        <taxon>Bacteria</taxon>
        <taxon>Pseudomonadati</taxon>
        <taxon>Pseudomonadota</taxon>
        <taxon>Gammaproteobacteria</taxon>
        <taxon>Oceanospirillales</taxon>
        <taxon>Alcanivoracaceae</taxon>
        <taxon>Alcanivorax</taxon>
    </lineage>
</organism>
<evidence type="ECO:0000256" key="1">
    <source>
        <dbReference type="ARBA" id="ARBA00022448"/>
    </source>
</evidence>
<evidence type="ECO:0000256" key="7">
    <source>
        <dbReference type="SAM" id="SignalP"/>
    </source>
</evidence>
<evidence type="ECO:0000313" key="10">
    <source>
        <dbReference type="Proteomes" id="UP000029444"/>
    </source>
</evidence>
<keyword evidence="2 6" id="KW-0349">Heme</keyword>
<dbReference type="PANTHER" id="PTHR40942:SF2">
    <property type="entry name" value="CYTOCHROME-RELATED"/>
    <property type="match status" value="1"/>
</dbReference>
<dbReference type="PANTHER" id="PTHR40942">
    <property type="match status" value="1"/>
</dbReference>
<dbReference type="RefSeq" id="WP_035232642.1">
    <property type="nucleotide sequence ID" value="NZ_ARXV01000007.1"/>
</dbReference>
<feature type="signal peptide" evidence="7">
    <location>
        <begin position="1"/>
        <end position="20"/>
    </location>
</feature>
<dbReference type="PRINTS" id="PR00607">
    <property type="entry name" value="CYTCHROMECIE"/>
</dbReference>
<name>A0A095SJW6_9GAMM</name>
<reference evidence="9 10" key="1">
    <citation type="submission" date="2012-09" db="EMBL/GenBank/DDBJ databases">
        <title>Genome Sequence of alkane-degrading Bacterium Alcanivorax sp. 19-m-6.</title>
        <authorList>
            <person name="Lai Q."/>
            <person name="Shao Z."/>
        </authorList>
    </citation>
    <scope>NUCLEOTIDE SEQUENCE [LARGE SCALE GENOMIC DNA]</scope>
    <source>
        <strain evidence="9 10">19-m-6</strain>
    </source>
</reference>
<dbReference type="OrthoDB" id="9814708at2"/>
<evidence type="ECO:0000256" key="4">
    <source>
        <dbReference type="ARBA" id="ARBA00022982"/>
    </source>
</evidence>
<proteinExistence type="predicted"/>
<accession>A0A095SJW6</accession>
<dbReference type="SUPFAM" id="SSF46626">
    <property type="entry name" value="Cytochrome c"/>
    <property type="match status" value="1"/>
</dbReference>